<evidence type="ECO:0000256" key="2">
    <source>
        <dbReference type="SAM" id="SignalP"/>
    </source>
</evidence>
<evidence type="ECO:0000313" key="4">
    <source>
        <dbReference type="Proteomes" id="UP000183508"/>
    </source>
</evidence>
<proteinExistence type="predicted"/>
<dbReference type="PROSITE" id="PS51257">
    <property type="entry name" value="PROKAR_LIPOPROTEIN"/>
    <property type="match status" value="1"/>
</dbReference>
<reference evidence="4" key="1">
    <citation type="submission" date="2016-10" db="EMBL/GenBank/DDBJ databases">
        <authorList>
            <person name="Varghese N."/>
        </authorList>
    </citation>
    <scope>NUCLEOTIDE SEQUENCE [LARGE SCALE GENOMIC DNA]</scope>
    <source>
        <strain evidence="4">DSM 17980</strain>
    </source>
</reference>
<feature type="signal peptide" evidence="2">
    <location>
        <begin position="1"/>
        <end position="22"/>
    </location>
</feature>
<keyword evidence="1" id="KW-1133">Transmembrane helix</keyword>
<evidence type="ECO:0000256" key="1">
    <source>
        <dbReference type="SAM" id="Phobius"/>
    </source>
</evidence>
<sequence>MKRLFAWWIALLFACTPGAALAASTDAAVPAQSPAAVQITESGHPHATSAVAPQPVALQTTAYRSGFKSPSPGVGTTRTYGSTFGSGGIGTSGVYTAPRPSIGSHLFSFGAGWLLGSMFHPFGYYGMGVYHPFSLFGLILDIILLVVLWKVVRWLFFRR</sequence>
<dbReference type="Proteomes" id="UP000183508">
    <property type="component" value="Unassembled WGS sequence"/>
</dbReference>
<keyword evidence="4" id="KW-1185">Reference proteome</keyword>
<dbReference type="OrthoDB" id="2991747at2"/>
<keyword evidence="2" id="KW-0732">Signal</keyword>
<feature type="chain" id="PRO_5010242542" description="YXWGXW repeat-containing protein" evidence="2">
    <location>
        <begin position="23"/>
        <end position="159"/>
    </location>
</feature>
<evidence type="ECO:0008006" key="5">
    <source>
        <dbReference type="Google" id="ProtNLM"/>
    </source>
</evidence>
<dbReference type="eggNOG" id="ENOG5033EIU">
    <property type="taxonomic scope" value="Bacteria"/>
</dbReference>
<dbReference type="EMBL" id="FPBV01000006">
    <property type="protein sequence ID" value="SFU72086.1"/>
    <property type="molecule type" value="Genomic_DNA"/>
</dbReference>
<name>A0A1I7IGS5_9BACL</name>
<feature type="transmembrane region" description="Helical" evidence="1">
    <location>
        <begin position="129"/>
        <end position="149"/>
    </location>
</feature>
<gene>
    <name evidence="3" type="ORF">SAMN05421543_106210</name>
</gene>
<organism evidence="3 4">
    <name type="scientific">Alicyclobacillus macrosporangiidus</name>
    <dbReference type="NCBI Taxonomy" id="392015"/>
    <lineage>
        <taxon>Bacteria</taxon>
        <taxon>Bacillati</taxon>
        <taxon>Bacillota</taxon>
        <taxon>Bacilli</taxon>
        <taxon>Bacillales</taxon>
        <taxon>Alicyclobacillaceae</taxon>
        <taxon>Alicyclobacillus</taxon>
    </lineage>
</organism>
<keyword evidence="1" id="KW-0472">Membrane</keyword>
<evidence type="ECO:0000313" key="3">
    <source>
        <dbReference type="EMBL" id="SFU72086.1"/>
    </source>
</evidence>
<accession>A0A1I7IGS5</accession>
<protein>
    <recommendedName>
        <fullName evidence="5">YXWGXW repeat-containing protein</fullName>
    </recommendedName>
</protein>
<keyword evidence="1" id="KW-0812">Transmembrane</keyword>
<dbReference type="RefSeq" id="WP_074951171.1">
    <property type="nucleotide sequence ID" value="NZ_FPBV01000006.1"/>
</dbReference>
<dbReference type="AlphaFoldDB" id="A0A1I7IGS5"/>